<dbReference type="Proteomes" id="UP000593565">
    <property type="component" value="Unassembled WGS sequence"/>
</dbReference>
<name>A0A7J6BFL5_AMEME</name>
<accession>A0A7J6BFL5</accession>
<reference evidence="2 3" key="1">
    <citation type="submission" date="2020-02" db="EMBL/GenBank/DDBJ databases">
        <title>A chromosome-scale genome assembly of the black bullhead catfish (Ameiurus melas).</title>
        <authorList>
            <person name="Wen M."/>
            <person name="Zham M."/>
            <person name="Cabau C."/>
            <person name="Klopp C."/>
            <person name="Donnadieu C."/>
            <person name="Roques C."/>
            <person name="Bouchez O."/>
            <person name="Lampietro C."/>
            <person name="Jouanno E."/>
            <person name="Herpin A."/>
            <person name="Louis A."/>
            <person name="Berthelot C."/>
            <person name="Parey E."/>
            <person name="Roest-Crollius H."/>
            <person name="Braasch I."/>
            <person name="Postlethwait J."/>
            <person name="Robinson-Rechavi M."/>
            <person name="Echchiki A."/>
            <person name="Begum T."/>
            <person name="Montfort J."/>
            <person name="Schartl M."/>
            <person name="Bobe J."/>
            <person name="Guiguen Y."/>
        </authorList>
    </citation>
    <scope>NUCLEOTIDE SEQUENCE [LARGE SCALE GENOMIC DNA]</scope>
    <source>
        <strain evidence="2">M_S1</strain>
        <tissue evidence="2">Blood</tissue>
    </source>
</reference>
<evidence type="ECO:0000313" key="2">
    <source>
        <dbReference type="EMBL" id="KAF4092901.1"/>
    </source>
</evidence>
<proteinExistence type="predicted"/>
<keyword evidence="3" id="KW-1185">Reference proteome</keyword>
<evidence type="ECO:0000313" key="3">
    <source>
        <dbReference type="Proteomes" id="UP000593565"/>
    </source>
</evidence>
<feature type="compositionally biased region" description="Basic and acidic residues" evidence="1">
    <location>
        <begin position="12"/>
        <end position="29"/>
    </location>
</feature>
<evidence type="ECO:0000256" key="1">
    <source>
        <dbReference type="SAM" id="MobiDB-lite"/>
    </source>
</evidence>
<feature type="compositionally biased region" description="Basic and acidic residues" evidence="1">
    <location>
        <begin position="53"/>
        <end position="67"/>
    </location>
</feature>
<protein>
    <submittedName>
        <fullName evidence="2">Uncharacterized protein</fullName>
    </submittedName>
</protein>
<feature type="compositionally biased region" description="Basic residues" evidence="1">
    <location>
        <begin position="1"/>
        <end position="11"/>
    </location>
</feature>
<sequence length="67" mass="7956">MQLRKKNRKKLRAEEHKEEHHGGDSENRILRKLRLRPALLGSEALHRSQGSRRISERDCGEEIMLRD</sequence>
<dbReference type="EMBL" id="JAAGNN010000002">
    <property type="protein sequence ID" value="KAF4092901.1"/>
    <property type="molecule type" value="Genomic_DNA"/>
</dbReference>
<feature type="region of interest" description="Disordered" evidence="1">
    <location>
        <begin position="1"/>
        <end position="29"/>
    </location>
</feature>
<dbReference type="AlphaFoldDB" id="A0A7J6BFL5"/>
<organism evidence="2 3">
    <name type="scientific">Ameiurus melas</name>
    <name type="common">Black bullhead</name>
    <name type="synonym">Silurus melas</name>
    <dbReference type="NCBI Taxonomy" id="219545"/>
    <lineage>
        <taxon>Eukaryota</taxon>
        <taxon>Metazoa</taxon>
        <taxon>Chordata</taxon>
        <taxon>Craniata</taxon>
        <taxon>Vertebrata</taxon>
        <taxon>Euteleostomi</taxon>
        <taxon>Actinopterygii</taxon>
        <taxon>Neopterygii</taxon>
        <taxon>Teleostei</taxon>
        <taxon>Ostariophysi</taxon>
        <taxon>Siluriformes</taxon>
        <taxon>Ictaluridae</taxon>
        <taxon>Ameiurus</taxon>
    </lineage>
</organism>
<feature type="region of interest" description="Disordered" evidence="1">
    <location>
        <begin position="46"/>
        <end position="67"/>
    </location>
</feature>
<comment type="caution">
    <text evidence="2">The sequence shown here is derived from an EMBL/GenBank/DDBJ whole genome shotgun (WGS) entry which is preliminary data.</text>
</comment>
<gene>
    <name evidence="2" type="ORF">AMELA_G00026150</name>
</gene>